<keyword evidence="2" id="KW-0472">Membrane</keyword>
<evidence type="ECO:0000313" key="4">
    <source>
        <dbReference type="Proteomes" id="UP000204584"/>
    </source>
</evidence>
<dbReference type="GeneID" id="16605521"/>
<reference evidence="3 4" key="1">
    <citation type="journal article" date="2013" name="Science">
        <title>Pandoraviruses: amoeba viruses with genomes up to 2.5 Mb reaching that of parasitic eukaryotes.</title>
        <authorList>
            <person name="Philippe N."/>
            <person name="Legendre M."/>
            <person name="Doutre G."/>
            <person name="Coute Y."/>
            <person name="Poirot O."/>
            <person name="Lescot M."/>
            <person name="Arslan D."/>
            <person name="Seltzer V."/>
            <person name="Bertaux L."/>
            <person name="Bruley C."/>
            <person name="Garin J."/>
            <person name="Claverie J.M."/>
            <person name="Abergel C."/>
        </authorList>
    </citation>
    <scope>NUCLEOTIDE SEQUENCE [LARGE SCALE GENOMIC DNA]</scope>
</reference>
<feature type="region of interest" description="Disordered" evidence="1">
    <location>
        <begin position="44"/>
        <end position="65"/>
    </location>
</feature>
<organism evidence="3 4">
    <name type="scientific">Pandoravirus salinus</name>
    <dbReference type="NCBI Taxonomy" id="1349410"/>
    <lineage>
        <taxon>Viruses</taxon>
        <taxon>Pandoravirus</taxon>
    </lineage>
</organism>
<feature type="compositionally biased region" description="Basic and acidic residues" evidence="1">
    <location>
        <begin position="1"/>
        <end position="16"/>
    </location>
</feature>
<dbReference type="KEGG" id="vg:16605521"/>
<feature type="transmembrane region" description="Helical" evidence="2">
    <location>
        <begin position="122"/>
        <end position="141"/>
    </location>
</feature>
<keyword evidence="2" id="KW-1133">Transmembrane helix</keyword>
<dbReference type="EMBL" id="KC977571">
    <property type="protein sequence ID" value="AGO83734.1"/>
    <property type="molecule type" value="Genomic_DNA"/>
</dbReference>
<feature type="transmembrane region" description="Helical" evidence="2">
    <location>
        <begin position="147"/>
        <end position="165"/>
    </location>
</feature>
<evidence type="ECO:0000256" key="1">
    <source>
        <dbReference type="SAM" id="MobiDB-lite"/>
    </source>
</evidence>
<feature type="region of interest" description="Disordered" evidence="1">
    <location>
        <begin position="1"/>
        <end position="32"/>
    </location>
</feature>
<evidence type="ECO:0000256" key="2">
    <source>
        <dbReference type="SAM" id="Phobius"/>
    </source>
</evidence>
<sequence length="199" mass="22286">MEMREGAIKERRKSDATDGSSRIGVGFGQRRPFPLRRGEARALVGPRERSRLGGGTHQDGGARDNTEKACLAPERGASARLESRGAMSVARPKRQAAHVRLFFYFRSSFPIGRRQRLCAVRARALSLSCVRLFFYLFSIFSLPFSQLYRFGFFLGGASLIGRLFWRKARCCASANTEKRECACVGQAAGRKRSEPKRTD</sequence>
<evidence type="ECO:0000313" key="3">
    <source>
        <dbReference type="EMBL" id="AGO83734.1"/>
    </source>
</evidence>
<evidence type="ECO:0008006" key="5">
    <source>
        <dbReference type="Google" id="ProtNLM"/>
    </source>
</evidence>
<keyword evidence="4" id="KW-1185">Reference proteome</keyword>
<proteinExistence type="predicted"/>
<accession>S4VTE0</accession>
<gene>
    <name evidence="3" type="ORF">psal_cds_210</name>
</gene>
<dbReference type="RefSeq" id="YP_008436797.1">
    <property type="nucleotide sequence ID" value="NC_022098.1"/>
</dbReference>
<keyword evidence="2" id="KW-0812">Transmembrane</keyword>
<name>S4VTE0_9VIRU</name>
<dbReference type="Proteomes" id="UP000204584">
    <property type="component" value="Segment"/>
</dbReference>
<protein>
    <recommendedName>
        <fullName evidence="5">Transmembrane protein</fullName>
    </recommendedName>
</protein>